<dbReference type="RefSeq" id="WP_176009375.1">
    <property type="nucleotide sequence ID" value="NZ_CP041372.2"/>
</dbReference>
<keyword evidence="1" id="KW-0479">Metal-binding</keyword>
<dbReference type="KEGG" id="psua:FLK61_32060"/>
<dbReference type="GO" id="GO:0006825">
    <property type="term" value="P:copper ion transport"/>
    <property type="evidence" value="ECO:0007669"/>
    <property type="project" value="InterPro"/>
</dbReference>
<dbReference type="InterPro" id="IPR036163">
    <property type="entry name" value="HMA_dom_sf"/>
</dbReference>
<dbReference type="CDD" id="cd00371">
    <property type="entry name" value="HMA"/>
    <property type="match status" value="1"/>
</dbReference>
<dbReference type="SUPFAM" id="SSF55008">
    <property type="entry name" value="HMA, heavy metal-associated domain"/>
    <property type="match status" value="1"/>
</dbReference>
<keyword evidence="4" id="KW-1185">Reference proteome</keyword>
<dbReference type="Pfam" id="PF00403">
    <property type="entry name" value="HMA"/>
    <property type="match status" value="1"/>
</dbReference>
<sequence>MKSVVLQVEGMTCGHCKSAVEGAALSVDGVKQAAVDLAANTVSVEMDEQVDVNLVKQEIEDQGYDVN</sequence>
<dbReference type="FunFam" id="3.30.70.100:FF:000001">
    <property type="entry name" value="ATPase copper transporting beta"/>
    <property type="match status" value="1"/>
</dbReference>
<dbReference type="PROSITE" id="PS50846">
    <property type="entry name" value="HMA_2"/>
    <property type="match status" value="1"/>
</dbReference>
<dbReference type="GO" id="GO:0005507">
    <property type="term" value="F:copper ion binding"/>
    <property type="evidence" value="ECO:0007669"/>
    <property type="project" value="InterPro"/>
</dbReference>
<organism evidence="3 4">
    <name type="scientific">Paenalkalicoccus suaedae</name>
    <dbReference type="NCBI Taxonomy" id="2592382"/>
    <lineage>
        <taxon>Bacteria</taxon>
        <taxon>Bacillati</taxon>
        <taxon>Bacillota</taxon>
        <taxon>Bacilli</taxon>
        <taxon>Bacillales</taxon>
        <taxon>Bacillaceae</taxon>
        <taxon>Paenalkalicoccus</taxon>
    </lineage>
</organism>
<dbReference type="PRINTS" id="PR00944">
    <property type="entry name" value="CUEXPORT"/>
</dbReference>
<accession>A0A859FEP6</accession>
<protein>
    <submittedName>
        <fullName evidence="3">Heavy-metal-associated domain-containing protein</fullName>
    </submittedName>
</protein>
<dbReference type="InterPro" id="IPR000428">
    <property type="entry name" value="Cu-bd"/>
</dbReference>
<dbReference type="Gene3D" id="3.30.70.100">
    <property type="match status" value="1"/>
</dbReference>
<evidence type="ECO:0000313" key="4">
    <source>
        <dbReference type="Proteomes" id="UP000318138"/>
    </source>
</evidence>
<reference evidence="4" key="1">
    <citation type="submission" date="2019-07" db="EMBL/GenBank/DDBJ databases">
        <title>Bacillus alkalisoli sp. nov. isolated from saline soil.</title>
        <authorList>
            <person name="Sun J.-Q."/>
            <person name="Xu L."/>
        </authorList>
    </citation>
    <scope>NUCLEOTIDE SEQUENCE [LARGE SCALE GENOMIC DNA]</scope>
    <source>
        <strain evidence="4">M4U3P1</strain>
    </source>
</reference>
<feature type="domain" description="HMA" evidence="2">
    <location>
        <begin position="2"/>
        <end position="67"/>
    </location>
</feature>
<dbReference type="InterPro" id="IPR006121">
    <property type="entry name" value="HMA_dom"/>
</dbReference>
<evidence type="ECO:0000259" key="2">
    <source>
        <dbReference type="PROSITE" id="PS50846"/>
    </source>
</evidence>
<gene>
    <name evidence="3" type="ORF">FLK61_32060</name>
</gene>
<evidence type="ECO:0000256" key="1">
    <source>
        <dbReference type="ARBA" id="ARBA00022723"/>
    </source>
</evidence>
<evidence type="ECO:0000313" key="3">
    <source>
        <dbReference type="EMBL" id="QKS71340.1"/>
    </source>
</evidence>
<dbReference type="EMBL" id="CP041372">
    <property type="protein sequence ID" value="QKS71340.1"/>
    <property type="molecule type" value="Genomic_DNA"/>
</dbReference>
<dbReference type="AlphaFoldDB" id="A0A859FEP6"/>
<dbReference type="Proteomes" id="UP000318138">
    <property type="component" value="Chromosome"/>
</dbReference>
<proteinExistence type="predicted"/>
<name>A0A859FEP6_9BACI</name>